<protein>
    <submittedName>
        <fullName evidence="2">Transglycosylase</fullName>
    </submittedName>
</protein>
<dbReference type="InterPro" id="IPR008258">
    <property type="entry name" value="Transglycosylase_SLT_dom_1"/>
</dbReference>
<comment type="caution">
    <text evidence="2">The sequence shown here is derived from an EMBL/GenBank/DDBJ whole genome shotgun (WGS) entry which is preliminary data.</text>
</comment>
<sequence length="196" mass="21946">MASYRILNSILLMLLTYCLPISAKGGQQVSVAYHEIAAEARVPAELLYSLALAESSRRLKSGVHPWPWTINIAGKGYRYNTREEAWQALTRFVHKVPLKRIDVGITQVNLGWNGHLFPSFYDAFDPATNLRVAARILRSCYETSLGSWIKAAGCYHHPAGGKPAANYIAIVRRQLNTLPPSDMVLINNQLSWIEPK</sequence>
<dbReference type="SUPFAM" id="SSF53955">
    <property type="entry name" value="Lysozyme-like"/>
    <property type="match status" value="1"/>
</dbReference>
<dbReference type="Pfam" id="PF01464">
    <property type="entry name" value="SLT"/>
    <property type="match status" value="1"/>
</dbReference>
<feature type="domain" description="Transglycosylase SLT" evidence="1">
    <location>
        <begin position="38"/>
        <end position="157"/>
    </location>
</feature>
<reference evidence="2 3" key="1">
    <citation type="submission" date="2015-03" db="EMBL/GenBank/DDBJ databases">
        <authorList>
            <consortium name="Pathogen Informatics"/>
            <person name="Murphy D."/>
        </authorList>
    </citation>
    <scope>NUCLEOTIDE SEQUENCE [LARGE SCALE GENOMIC DNA]</scope>
    <source>
        <strain evidence="2 3">IP08791</strain>
    </source>
</reference>
<name>A0ABM9SW26_YERAL</name>
<dbReference type="EMBL" id="CQEH01000016">
    <property type="protein sequence ID" value="CNL42658.1"/>
    <property type="molecule type" value="Genomic_DNA"/>
</dbReference>
<gene>
    <name evidence="2" type="ORF">ERS137966_03200</name>
</gene>
<dbReference type="Proteomes" id="UP000038647">
    <property type="component" value="Unassembled WGS sequence"/>
</dbReference>
<evidence type="ECO:0000313" key="2">
    <source>
        <dbReference type="EMBL" id="CNL42658.1"/>
    </source>
</evidence>
<keyword evidence="3" id="KW-1185">Reference proteome</keyword>
<organism evidence="2 3">
    <name type="scientific">Yersinia aldovae</name>
    <dbReference type="NCBI Taxonomy" id="29483"/>
    <lineage>
        <taxon>Bacteria</taxon>
        <taxon>Pseudomonadati</taxon>
        <taxon>Pseudomonadota</taxon>
        <taxon>Gammaproteobacteria</taxon>
        <taxon>Enterobacterales</taxon>
        <taxon>Yersiniaceae</taxon>
        <taxon>Yersinia</taxon>
    </lineage>
</organism>
<dbReference type="Gene3D" id="1.10.530.10">
    <property type="match status" value="1"/>
</dbReference>
<proteinExistence type="predicted"/>
<dbReference type="RefSeq" id="WP_049604223.1">
    <property type="nucleotide sequence ID" value="NZ_CABHPY010000121.1"/>
</dbReference>
<accession>A0ABM9SW26</accession>
<dbReference type="InterPro" id="IPR023346">
    <property type="entry name" value="Lysozyme-like_dom_sf"/>
</dbReference>
<evidence type="ECO:0000313" key="3">
    <source>
        <dbReference type="Proteomes" id="UP000038647"/>
    </source>
</evidence>
<evidence type="ECO:0000259" key="1">
    <source>
        <dbReference type="Pfam" id="PF01464"/>
    </source>
</evidence>